<name>A0A699Y604_TANCI</name>
<gene>
    <name evidence="1" type="ORF">Tci_935700</name>
</gene>
<reference evidence="1" key="1">
    <citation type="journal article" date="2019" name="Sci. Rep.">
        <title>Draft genome of Tanacetum cinerariifolium, the natural source of mosquito coil.</title>
        <authorList>
            <person name="Yamashiro T."/>
            <person name="Shiraishi A."/>
            <person name="Satake H."/>
            <person name="Nakayama K."/>
        </authorList>
    </citation>
    <scope>NUCLEOTIDE SEQUENCE</scope>
</reference>
<proteinExistence type="predicted"/>
<dbReference type="AlphaFoldDB" id="A0A699Y604"/>
<feature type="non-terminal residue" evidence="1">
    <location>
        <position position="49"/>
    </location>
</feature>
<accession>A0A699Y604</accession>
<protein>
    <submittedName>
        <fullName evidence="1">Uncharacterized protein</fullName>
    </submittedName>
</protein>
<comment type="caution">
    <text evidence="1">The sequence shown here is derived from an EMBL/GenBank/DDBJ whole genome shotgun (WGS) entry which is preliminary data.</text>
</comment>
<evidence type="ECO:0000313" key="1">
    <source>
        <dbReference type="EMBL" id="GFD63731.1"/>
    </source>
</evidence>
<sequence length="49" mass="4704">MVGVALVCVEMVAGSNGGCCGWQLGWWCGAVGSAVGMVVTVGGSGCCHG</sequence>
<dbReference type="EMBL" id="BKCJ011992847">
    <property type="protein sequence ID" value="GFD63731.1"/>
    <property type="molecule type" value="Genomic_DNA"/>
</dbReference>
<organism evidence="1">
    <name type="scientific">Tanacetum cinerariifolium</name>
    <name type="common">Dalmatian daisy</name>
    <name type="synonym">Chrysanthemum cinerariifolium</name>
    <dbReference type="NCBI Taxonomy" id="118510"/>
    <lineage>
        <taxon>Eukaryota</taxon>
        <taxon>Viridiplantae</taxon>
        <taxon>Streptophyta</taxon>
        <taxon>Embryophyta</taxon>
        <taxon>Tracheophyta</taxon>
        <taxon>Spermatophyta</taxon>
        <taxon>Magnoliopsida</taxon>
        <taxon>eudicotyledons</taxon>
        <taxon>Gunneridae</taxon>
        <taxon>Pentapetalae</taxon>
        <taxon>asterids</taxon>
        <taxon>campanulids</taxon>
        <taxon>Asterales</taxon>
        <taxon>Asteraceae</taxon>
        <taxon>Asteroideae</taxon>
        <taxon>Anthemideae</taxon>
        <taxon>Anthemidinae</taxon>
        <taxon>Tanacetum</taxon>
    </lineage>
</organism>